<evidence type="ECO:0000313" key="5">
    <source>
        <dbReference type="Proteomes" id="UP000013984"/>
    </source>
</evidence>
<dbReference type="STRING" id="1218599.LEP1GSC195_2022"/>
<organism evidence="4 5">
    <name type="scientific">Leptospira wolbachii serovar Codice str. CDC</name>
    <dbReference type="NCBI Taxonomy" id="1218599"/>
    <lineage>
        <taxon>Bacteria</taxon>
        <taxon>Pseudomonadati</taxon>
        <taxon>Spirochaetota</taxon>
        <taxon>Spirochaetia</taxon>
        <taxon>Leptospirales</taxon>
        <taxon>Leptospiraceae</taxon>
        <taxon>Leptospira</taxon>
    </lineage>
</organism>
<evidence type="ECO:0000259" key="3">
    <source>
        <dbReference type="Pfam" id="PF07228"/>
    </source>
</evidence>
<reference evidence="4" key="1">
    <citation type="submission" date="2013-04" db="EMBL/GenBank/DDBJ databases">
        <authorList>
            <person name="Harkins D.M."/>
            <person name="Durkin A.S."/>
            <person name="Brinkac L.M."/>
            <person name="Haft D.H."/>
            <person name="Selengut J.D."/>
            <person name="Sanka R."/>
            <person name="DePew J."/>
            <person name="Purushe J."/>
            <person name="Galloway R.L."/>
            <person name="Vinetz J.M."/>
            <person name="Sutton G.G."/>
            <person name="Nierman W.C."/>
            <person name="Fouts D.E."/>
        </authorList>
    </citation>
    <scope>NUCLEOTIDE SEQUENCE [LARGE SCALE GENOMIC DNA]</scope>
    <source>
        <strain evidence="4">CDC</strain>
    </source>
</reference>
<proteinExistence type="predicted"/>
<evidence type="ECO:0000256" key="2">
    <source>
        <dbReference type="PROSITE-ProRule" id="PRU00339"/>
    </source>
</evidence>
<dbReference type="Gene3D" id="1.25.40.10">
    <property type="entry name" value="Tetratricopeptide repeat domain"/>
    <property type="match status" value="1"/>
</dbReference>
<dbReference type="InterPro" id="IPR011990">
    <property type="entry name" value="TPR-like_helical_dom_sf"/>
</dbReference>
<dbReference type="PANTHER" id="PTHR43156">
    <property type="entry name" value="STAGE II SPORULATION PROTEIN E-RELATED"/>
    <property type="match status" value="1"/>
</dbReference>
<dbReference type="SUPFAM" id="SSF48452">
    <property type="entry name" value="TPR-like"/>
    <property type="match status" value="1"/>
</dbReference>
<dbReference type="Gene3D" id="3.60.40.10">
    <property type="entry name" value="PPM-type phosphatase domain"/>
    <property type="match status" value="1"/>
</dbReference>
<keyword evidence="1" id="KW-0378">Hydrolase</keyword>
<feature type="repeat" description="TPR" evidence="2">
    <location>
        <begin position="702"/>
        <end position="735"/>
    </location>
</feature>
<dbReference type="PANTHER" id="PTHR43156:SF2">
    <property type="entry name" value="STAGE II SPORULATION PROTEIN E"/>
    <property type="match status" value="1"/>
</dbReference>
<dbReference type="SUPFAM" id="SSF81606">
    <property type="entry name" value="PP2C-like"/>
    <property type="match status" value="1"/>
</dbReference>
<dbReference type="PROSITE" id="PS50005">
    <property type="entry name" value="TPR"/>
    <property type="match status" value="1"/>
</dbReference>
<dbReference type="SUPFAM" id="SSF55781">
    <property type="entry name" value="GAF domain-like"/>
    <property type="match status" value="2"/>
</dbReference>
<dbReference type="RefSeq" id="WP_015680715.1">
    <property type="nucleotide sequence ID" value="NZ_AOGZ02000014.1"/>
</dbReference>
<dbReference type="InterPro" id="IPR029016">
    <property type="entry name" value="GAF-like_dom_sf"/>
</dbReference>
<keyword evidence="2" id="KW-0802">TPR repeat</keyword>
<dbReference type="InterPro" id="IPR019734">
    <property type="entry name" value="TPR_rpt"/>
</dbReference>
<evidence type="ECO:0000313" key="4">
    <source>
        <dbReference type="EMBL" id="EOQ95329.1"/>
    </source>
</evidence>
<dbReference type="InterPro" id="IPR036457">
    <property type="entry name" value="PPM-type-like_dom_sf"/>
</dbReference>
<dbReference type="Pfam" id="PF07228">
    <property type="entry name" value="SpoIIE"/>
    <property type="match status" value="1"/>
</dbReference>
<feature type="domain" description="PPM-type phosphatase" evidence="3">
    <location>
        <begin position="419"/>
        <end position="618"/>
    </location>
</feature>
<sequence length="796" mass="90858">MFTETRPSYNPYEISRESHEILDSLSSVILSPASGDFFQTRVLRLAHVFHLSTVWIAEWKKETSQFQTMALVHLGELSAPKSYNGKIAPCSEVIESKSFFHTLSLEDRYPGFESVLSVKGGHYLGYPLKSRSGEIIGVIAILNRKQIPHLDRVIRILELLSVRTAQELERRKSDTYISHAIESVYALSHSLKEIHRLTTSHFESIEDLFSGYLKTGLQLFHFPVGIISQVKQDKYKILKVEGDTKGLEQGDSFRVVDTFFSKANQTRKTVFYEDIFSSEENLQKTPFFKELGFVKSIEVPILIDGKVEGSIGFFSEEVGGIPIENHFIEVIEVMSRSIAYEIEKREAAEELKKIKLHQDGDYYLTSLLVKPLGGTTIESTNVKIEFLTKQKKEFSFQGKQGEIGGDLSVAHTILLRGKKHTVFINADAMGKSLQGAAGALVLGAVFRSIIERTKNREEYQTRYPEQWLREVFDELNKTFESFDYTMLVSLILGLVEDKSGLLYFVNAEHPHIILYRDGIASFIKTKYSYLKIGATLPQERFAINIFQLQKGDVLFGGSDGKDDILVHGACSGEHFLNTDEKLFLEHVRRREGDLSGIVRSIQQTGDLTDDLSLFRLEFSPETENHEINILNQEGLEQITKFKQEIRKGNLIAAQTLLESAYELNDRNLEVLQSLVKFRIANKEYEQAIKYGEEYLSLKADSNHILLSLSFAYQKLGKINKAIEYSERLILREPQNLKNTTHLAVLYGKKGEFEKAKEFLDFAIESTTDKIQLEKLEKYLARIEHVHAKQKRKLLLE</sequence>
<name>R9A035_9LEPT</name>
<accession>R9A035</accession>
<dbReference type="Proteomes" id="UP000013984">
    <property type="component" value="Unassembled WGS sequence"/>
</dbReference>
<dbReference type="AlphaFoldDB" id="R9A035"/>
<dbReference type="Pfam" id="PF13181">
    <property type="entry name" value="TPR_8"/>
    <property type="match status" value="1"/>
</dbReference>
<comment type="caution">
    <text evidence="4">The sequence shown here is derived from an EMBL/GenBank/DDBJ whole genome shotgun (WGS) entry which is preliminary data.</text>
</comment>
<dbReference type="Gene3D" id="3.30.450.40">
    <property type="match status" value="1"/>
</dbReference>
<dbReference type="InterPro" id="IPR052016">
    <property type="entry name" value="Bact_Sigma-Reg"/>
</dbReference>
<evidence type="ECO:0000256" key="1">
    <source>
        <dbReference type="ARBA" id="ARBA00022801"/>
    </source>
</evidence>
<dbReference type="InterPro" id="IPR001932">
    <property type="entry name" value="PPM-type_phosphatase-like_dom"/>
</dbReference>
<protein>
    <submittedName>
        <fullName evidence="4">SpoIIE-like protein phosphatase domain protein</fullName>
    </submittedName>
</protein>
<keyword evidence="5" id="KW-1185">Reference proteome</keyword>
<dbReference type="OrthoDB" id="310696at2"/>
<dbReference type="EMBL" id="AOGZ02000014">
    <property type="protein sequence ID" value="EOQ95329.1"/>
    <property type="molecule type" value="Genomic_DNA"/>
</dbReference>
<dbReference type="GO" id="GO:0016791">
    <property type="term" value="F:phosphatase activity"/>
    <property type="evidence" value="ECO:0007669"/>
    <property type="project" value="TreeGrafter"/>
</dbReference>
<gene>
    <name evidence="4" type="ORF">LEP1GSC195_2022</name>
</gene>